<gene>
    <name evidence="4" type="ORF">C8034_v007342</name>
</gene>
<keyword evidence="1" id="KW-0862">Zinc</keyword>
<proteinExistence type="predicted"/>
<feature type="region of interest" description="Disordered" evidence="2">
    <location>
        <begin position="146"/>
        <end position="165"/>
    </location>
</feature>
<feature type="domain" description="RING-type" evidence="3">
    <location>
        <begin position="24"/>
        <end position="75"/>
    </location>
</feature>
<dbReference type="InterPro" id="IPR013083">
    <property type="entry name" value="Znf_RING/FYVE/PHD"/>
</dbReference>
<protein>
    <recommendedName>
        <fullName evidence="3">RING-type domain-containing protein</fullName>
    </recommendedName>
</protein>
<dbReference type="Gene3D" id="3.30.40.10">
    <property type="entry name" value="Zinc/RING finger domain, C3HC4 (zinc finger)"/>
    <property type="match status" value="1"/>
</dbReference>
<accession>A0A4R8TT61</accession>
<sequence length="195" mass="22869">MNILKSVIRKQEMASNPAADDSCCAICYEKVGEVKEEGDKEIWRYLPCGHRFGSDCLQHWLGVSSGDEPHCPWCRVSMRCDCGHPFVPTLKPISSYMYWGWFPCEICSTQLQQSQKQTTQYQRRQFFARFRIHSLIHSMDHNMASIPPAVPKDQEEAPTKEPWEDREVWRKKWTEHFLQEDRRALASKSTKSKKK</sequence>
<keyword evidence="1" id="KW-0863">Zinc-finger</keyword>
<evidence type="ECO:0000313" key="4">
    <source>
        <dbReference type="EMBL" id="TEA21269.1"/>
    </source>
</evidence>
<dbReference type="AlphaFoldDB" id="A0A4R8TT61"/>
<keyword evidence="5" id="KW-1185">Reference proteome</keyword>
<comment type="caution">
    <text evidence="4">The sequence shown here is derived from an EMBL/GenBank/DDBJ whole genome shotgun (WGS) entry which is preliminary data.</text>
</comment>
<feature type="compositionally biased region" description="Basic and acidic residues" evidence="2">
    <location>
        <begin position="152"/>
        <end position="165"/>
    </location>
</feature>
<dbReference type="GO" id="GO:0008270">
    <property type="term" value="F:zinc ion binding"/>
    <property type="evidence" value="ECO:0007669"/>
    <property type="project" value="UniProtKB-KW"/>
</dbReference>
<evidence type="ECO:0000313" key="5">
    <source>
        <dbReference type="Proteomes" id="UP000295604"/>
    </source>
</evidence>
<evidence type="ECO:0000259" key="3">
    <source>
        <dbReference type="PROSITE" id="PS50089"/>
    </source>
</evidence>
<name>A0A4R8TT61_9PEZI</name>
<organism evidence="4 5">
    <name type="scientific">Colletotrichum sidae</name>
    <dbReference type="NCBI Taxonomy" id="1347389"/>
    <lineage>
        <taxon>Eukaryota</taxon>
        <taxon>Fungi</taxon>
        <taxon>Dikarya</taxon>
        <taxon>Ascomycota</taxon>
        <taxon>Pezizomycotina</taxon>
        <taxon>Sordariomycetes</taxon>
        <taxon>Hypocreomycetidae</taxon>
        <taxon>Glomerellales</taxon>
        <taxon>Glomerellaceae</taxon>
        <taxon>Colletotrichum</taxon>
        <taxon>Colletotrichum orbiculare species complex</taxon>
    </lineage>
</organism>
<keyword evidence="1" id="KW-0479">Metal-binding</keyword>
<dbReference type="Proteomes" id="UP000295604">
    <property type="component" value="Unassembled WGS sequence"/>
</dbReference>
<dbReference type="SMART" id="SM00184">
    <property type="entry name" value="RING"/>
    <property type="match status" value="1"/>
</dbReference>
<reference evidence="4 5" key="1">
    <citation type="submission" date="2018-11" db="EMBL/GenBank/DDBJ databases">
        <title>Genome sequence and assembly of Colletotrichum sidae.</title>
        <authorList>
            <person name="Gan P."/>
            <person name="Shirasu K."/>
        </authorList>
    </citation>
    <scope>NUCLEOTIDE SEQUENCE [LARGE SCALE GENOMIC DNA]</scope>
    <source>
        <strain evidence="4 5">CBS 518.97</strain>
    </source>
</reference>
<dbReference type="InterPro" id="IPR001841">
    <property type="entry name" value="Znf_RING"/>
</dbReference>
<evidence type="ECO:0000256" key="2">
    <source>
        <dbReference type="SAM" id="MobiDB-lite"/>
    </source>
</evidence>
<dbReference type="Pfam" id="PF13639">
    <property type="entry name" value="zf-RING_2"/>
    <property type="match status" value="1"/>
</dbReference>
<dbReference type="PROSITE" id="PS50089">
    <property type="entry name" value="ZF_RING_2"/>
    <property type="match status" value="1"/>
</dbReference>
<dbReference type="EMBL" id="QAPF01000020">
    <property type="protein sequence ID" value="TEA21269.1"/>
    <property type="molecule type" value="Genomic_DNA"/>
</dbReference>
<dbReference type="SUPFAM" id="SSF57850">
    <property type="entry name" value="RING/U-box"/>
    <property type="match status" value="1"/>
</dbReference>
<evidence type="ECO:0000256" key="1">
    <source>
        <dbReference type="PROSITE-ProRule" id="PRU00175"/>
    </source>
</evidence>